<evidence type="ECO:0000313" key="2">
    <source>
        <dbReference type="Proteomes" id="UP001596287"/>
    </source>
</evidence>
<accession>A0ABW1PPA1</accession>
<keyword evidence="2" id="KW-1185">Reference proteome</keyword>
<evidence type="ECO:0000313" key="1">
    <source>
        <dbReference type="EMBL" id="MFC6097079.1"/>
    </source>
</evidence>
<protein>
    <submittedName>
        <fullName evidence="1">Uncharacterized protein</fullName>
    </submittedName>
</protein>
<reference evidence="2" key="1">
    <citation type="journal article" date="2019" name="Int. J. Syst. Evol. Microbiol.">
        <title>The Global Catalogue of Microorganisms (GCM) 10K type strain sequencing project: providing services to taxonomists for standard genome sequencing and annotation.</title>
        <authorList>
            <consortium name="The Broad Institute Genomics Platform"/>
            <consortium name="The Broad Institute Genome Sequencing Center for Infectious Disease"/>
            <person name="Wu L."/>
            <person name="Ma J."/>
        </authorList>
    </citation>
    <scope>NUCLEOTIDE SEQUENCE [LARGE SCALE GENOMIC DNA]</scope>
    <source>
        <strain evidence="2">CCUG 49679</strain>
    </source>
</reference>
<dbReference type="EMBL" id="JBHSQB010000007">
    <property type="protein sequence ID" value="MFC6097079.1"/>
    <property type="molecule type" value="Genomic_DNA"/>
</dbReference>
<name>A0ABW1PPA1_9FLAO</name>
<gene>
    <name evidence="1" type="ORF">ACFPVY_10525</name>
</gene>
<dbReference type="RefSeq" id="WP_379791957.1">
    <property type="nucleotide sequence ID" value="NZ_JBHSQB010000007.1"/>
</dbReference>
<comment type="caution">
    <text evidence="1">The sequence shown here is derived from an EMBL/GenBank/DDBJ whole genome shotgun (WGS) entry which is preliminary data.</text>
</comment>
<sequence length="77" mass="9190">METIRIQFNSELKGKLLDFLKSFSENELKIIQEDPFFEQNKEMLETELDKIENGNVEYKSIEELNLVLEKTISKYED</sequence>
<dbReference type="Proteomes" id="UP001596287">
    <property type="component" value="Unassembled WGS sequence"/>
</dbReference>
<organism evidence="1 2">
    <name type="scientific">Flavobacterium qiangtangense</name>
    <dbReference type="NCBI Taxonomy" id="1442595"/>
    <lineage>
        <taxon>Bacteria</taxon>
        <taxon>Pseudomonadati</taxon>
        <taxon>Bacteroidota</taxon>
        <taxon>Flavobacteriia</taxon>
        <taxon>Flavobacteriales</taxon>
        <taxon>Flavobacteriaceae</taxon>
        <taxon>Flavobacterium</taxon>
    </lineage>
</organism>
<proteinExistence type="predicted"/>